<dbReference type="SMART" id="SM00857">
    <property type="entry name" value="Resolvase"/>
    <property type="match status" value="1"/>
</dbReference>
<dbReference type="GO" id="GO:0000150">
    <property type="term" value="F:DNA strand exchange activity"/>
    <property type="evidence" value="ECO:0007669"/>
    <property type="project" value="InterPro"/>
</dbReference>
<dbReference type="Pfam" id="PF00239">
    <property type="entry name" value="Resolvase"/>
    <property type="match status" value="1"/>
</dbReference>
<reference evidence="3" key="1">
    <citation type="submission" date="2017-09" db="EMBL/GenBank/DDBJ databases">
        <title>Depth-based differentiation of microbial function through sediment-hosted aquifers and enrichment of novel symbionts in the deep terrestrial subsurface.</title>
        <authorList>
            <person name="Probst A.J."/>
            <person name="Ladd B."/>
            <person name="Jarett J.K."/>
            <person name="Geller-Mcgrath D.E."/>
            <person name="Sieber C.M.K."/>
            <person name="Emerson J.B."/>
            <person name="Anantharaman K."/>
            <person name="Thomas B.C."/>
            <person name="Malmstrom R."/>
            <person name="Stieglmeier M."/>
            <person name="Klingl A."/>
            <person name="Woyke T."/>
            <person name="Ryan C.M."/>
            <person name="Banfield J.F."/>
        </authorList>
    </citation>
    <scope>NUCLEOTIDE SEQUENCE [LARGE SCALE GENOMIC DNA]</scope>
</reference>
<dbReference type="InterPro" id="IPR038109">
    <property type="entry name" value="DNA_bind_recomb_sf"/>
</dbReference>
<protein>
    <recommendedName>
        <fullName evidence="1">Resolvase/invertase-type recombinase catalytic domain-containing protein</fullName>
    </recommendedName>
</protein>
<dbReference type="SUPFAM" id="SSF53041">
    <property type="entry name" value="Resolvase-like"/>
    <property type="match status" value="1"/>
</dbReference>
<sequence>METKPKLRFVAYARKSTDQEEKQITSIEDQLREIERIGADCHITKKLTEKRTAKTLGRPVFAEMLQMILDKKVDGIVCWKLNRLARNPIDGGQIIWMLQNGVIKEIRTDDGIYTPESDMIMLHIHFGMAHQFSLNLSKDIKRGLQGRLREGVRPSIAPIGYLNSQYHIKRMEEILVDEDRFPKVRKVFDLMLSGQYSPLQLVEIADKQLHLETRGTKKWPRKAMSKSNMYRVLTNPFYYGS</sequence>
<comment type="caution">
    <text evidence="2">The sequence shown here is derived from an EMBL/GenBank/DDBJ whole genome shotgun (WGS) entry which is preliminary data.</text>
</comment>
<dbReference type="CDD" id="cd00338">
    <property type="entry name" value="Ser_Recombinase"/>
    <property type="match status" value="1"/>
</dbReference>
<evidence type="ECO:0000313" key="2">
    <source>
        <dbReference type="EMBL" id="PJB83402.1"/>
    </source>
</evidence>
<dbReference type="Gene3D" id="3.90.1750.20">
    <property type="entry name" value="Putative Large Serine Recombinase, Chain B, Domain 2"/>
    <property type="match status" value="1"/>
</dbReference>
<gene>
    <name evidence="2" type="ORF">CO088_01530</name>
</gene>
<dbReference type="EMBL" id="PFTM01000031">
    <property type="protein sequence ID" value="PJB83402.1"/>
    <property type="molecule type" value="Genomic_DNA"/>
</dbReference>
<dbReference type="Gene3D" id="3.40.50.1390">
    <property type="entry name" value="Resolvase, N-terminal catalytic domain"/>
    <property type="match status" value="1"/>
</dbReference>
<dbReference type="InterPro" id="IPR050639">
    <property type="entry name" value="SSR_resolvase"/>
</dbReference>
<dbReference type="AlphaFoldDB" id="A0A2M8D8A5"/>
<feature type="non-terminal residue" evidence="2">
    <location>
        <position position="241"/>
    </location>
</feature>
<feature type="domain" description="Resolvase/invertase-type recombinase catalytic" evidence="1">
    <location>
        <begin position="8"/>
        <end position="154"/>
    </location>
</feature>
<dbReference type="PANTHER" id="PTHR30461:SF23">
    <property type="entry name" value="DNA RECOMBINASE-RELATED"/>
    <property type="match status" value="1"/>
</dbReference>
<name>A0A2M8D8A5_9BACT</name>
<dbReference type="InterPro" id="IPR036162">
    <property type="entry name" value="Resolvase-like_N_sf"/>
</dbReference>
<dbReference type="GO" id="GO:0003677">
    <property type="term" value="F:DNA binding"/>
    <property type="evidence" value="ECO:0007669"/>
    <property type="project" value="InterPro"/>
</dbReference>
<organism evidence="2 3">
    <name type="scientific">Candidatus Yonathbacteria bacterium CG_4_9_14_0_8_um_filter_46_47</name>
    <dbReference type="NCBI Taxonomy" id="1975106"/>
    <lineage>
        <taxon>Bacteria</taxon>
        <taxon>Candidatus Yonathiibacteriota</taxon>
    </lineage>
</organism>
<proteinExistence type="predicted"/>
<evidence type="ECO:0000313" key="3">
    <source>
        <dbReference type="Proteomes" id="UP000229236"/>
    </source>
</evidence>
<accession>A0A2M8D8A5</accession>
<dbReference type="PANTHER" id="PTHR30461">
    <property type="entry name" value="DNA-INVERTASE FROM LAMBDOID PROPHAGE"/>
    <property type="match status" value="1"/>
</dbReference>
<evidence type="ECO:0000259" key="1">
    <source>
        <dbReference type="PROSITE" id="PS51736"/>
    </source>
</evidence>
<dbReference type="Proteomes" id="UP000229236">
    <property type="component" value="Unassembled WGS sequence"/>
</dbReference>
<dbReference type="PROSITE" id="PS51736">
    <property type="entry name" value="RECOMBINASES_3"/>
    <property type="match status" value="1"/>
</dbReference>
<dbReference type="InterPro" id="IPR006119">
    <property type="entry name" value="Resolv_N"/>
</dbReference>